<dbReference type="PANTHER" id="PTHR43976:SF16">
    <property type="entry name" value="SHORT-CHAIN DEHYDROGENASE_REDUCTASE FAMILY PROTEIN"/>
    <property type="match status" value="1"/>
</dbReference>
<keyword evidence="2" id="KW-0560">Oxidoreductase</keyword>
<dbReference type="PANTHER" id="PTHR43976">
    <property type="entry name" value="SHORT CHAIN DEHYDROGENASE"/>
    <property type="match status" value="1"/>
</dbReference>
<dbReference type="SUPFAM" id="SSF51735">
    <property type="entry name" value="NAD(P)-binding Rossmann-fold domains"/>
    <property type="match status" value="1"/>
</dbReference>
<dbReference type="EMBL" id="JAZHRV010000001">
    <property type="protein sequence ID" value="MEH2558040.1"/>
    <property type="molecule type" value="Genomic_DNA"/>
</dbReference>
<proteinExistence type="inferred from homology"/>
<dbReference type="PRINTS" id="PR01397">
    <property type="entry name" value="DHBDHDRGNASE"/>
</dbReference>
<evidence type="ECO:0000256" key="1">
    <source>
        <dbReference type="ARBA" id="ARBA00006484"/>
    </source>
</evidence>
<comment type="similarity">
    <text evidence="1">Belongs to the short-chain dehydrogenases/reductases (SDR) family.</text>
</comment>
<evidence type="ECO:0000313" key="4">
    <source>
        <dbReference type="Proteomes" id="UP001364224"/>
    </source>
</evidence>
<dbReference type="InterPro" id="IPR003560">
    <property type="entry name" value="DHB_DH"/>
</dbReference>
<dbReference type="InterPro" id="IPR002347">
    <property type="entry name" value="SDR_fam"/>
</dbReference>
<comment type="caution">
    <text evidence="3">The sequence shown here is derived from an EMBL/GenBank/DDBJ whole genome shotgun (WGS) entry which is preliminary data.</text>
</comment>
<organism evidence="3 4">
    <name type="scientific">Bradyrhizobium algeriense</name>
    <dbReference type="NCBI Taxonomy" id="634784"/>
    <lineage>
        <taxon>Bacteria</taxon>
        <taxon>Pseudomonadati</taxon>
        <taxon>Pseudomonadota</taxon>
        <taxon>Alphaproteobacteria</taxon>
        <taxon>Hyphomicrobiales</taxon>
        <taxon>Nitrobacteraceae</taxon>
        <taxon>Bradyrhizobium</taxon>
    </lineage>
</organism>
<dbReference type="Gene3D" id="3.40.50.720">
    <property type="entry name" value="NAD(P)-binding Rossmann-like Domain"/>
    <property type="match status" value="1"/>
</dbReference>
<reference evidence="3 4" key="1">
    <citation type="submission" date="2024-02" db="EMBL/GenBank/DDBJ databases">
        <title>Adaptive strategies in a cosmopolitan and abundant soil bacterium.</title>
        <authorList>
            <person name="Carini P."/>
        </authorList>
    </citation>
    <scope>NUCLEOTIDE SEQUENCE [LARGE SCALE GENOMIC DNA]</scope>
    <source>
        <strain evidence="3 4">AZCC 1608</strain>
    </source>
</reference>
<name>A0ABU8BHL8_9BRAD</name>
<keyword evidence="4" id="KW-1185">Reference proteome</keyword>
<gene>
    <name evidence="3" type="ORF">V1286_005569</name>
</gene>
<dbReference type="InterPro" id="IPR036291">
    <property type="entry name" value="NAD(P)-bd_dom_sf"/>
</dbReference>
<evidence type="ECO:0000256" key="2">
    <source>
        <dbReference type="ARBA" id="ARBA00023002"/>
    </source>
</evidence>
<dbReference type="Proteomes" id="UP001364224">
    <property type="component" value="Unassembled WGS sequence"/>
</dbReference>
<accession>A0ABU8BHL8</accession>
<dbReference type="Pfam" id="PF00106">
    <property type="entry name" value="adh_short"/>
    <property type="match status" value="1"/>
</dbReference>
<evidence type="ECO:0000313" key="3">
    <source>
        <dbReference type="EMBL" id="MEH2558040.1"/>
    </source>
</evidence>
<protein>
    <submittedName>
        <fullName evidence="3">NAD(P)-dependent dehydrogenase (Short-subunit alcohol dehydrogenase family)</fullName>
    </submittedName>
</protein>
<dbReference type="InterPro" id="IPR051911">
    <property type="entry name" value="SDR_oxidoreductase"/>
</dbReference>
<dbReference type="RefSeq" id="WP_334484837.1">
    <property type="nucleotide sequence ID" value="NZ_JAZHRV010000001.1"/>
</dbReference>
<sequence>MTISVGTWLITGAARGLGFEIAREVLRRGGRVAGAVRNPMASDALKGVARGPDQLFVVPLSSTNSAVERARAHFGGLDVLVNNAGYGFLGAVEEAADEEVEAVFRVNVFAHIGRELSAPVS</sequence>